<gene>
    <name evidence="1" type="ORF">PanWU01x14_293520</name>
</gene>
<evidence type="ECO:0000313" key="1">
    <source>
        <dbReference type="EMBL" id="PON40910.1"/>
    </source>
</evidence>
<sequence length="130" mass="14935">MVTRYLQVVLCHKVESSSLKGGKRETSSLVHVDILFLHSIRQFQVKVVQEICKARLHCCCSQINGGTYPSTRTKWQELEMLPFELNGSIHKPLWDELPRIVPAARVSSYRPSINLEYCCRLNFVTIDSEV</sequence>
<comment type="caution">
    <text evidence="1">The sequence shown here is derived from an EMBL/GenBank/DDBJ whole genome shotgun (WGS) entry which is preliminary data.</text>
</comment>
<dbReference type="Proteomes" id="UP000237105">
    <property type="component" value="Unassembled WGS sequence"/>
</dbReference>
<protein>
    <submittedName>
        <fullName evidence="1">Uncharacterized protein</fullName>
    </submittedName>
</protein>
<dbReference type="AlphaFoldDB" id="A0A2P5AWI3"/>
<organism evidence="1 2">
    <name type="scientific">Parasponia andersonii</name>
    <name type="common">Sponia andersonii</name>
    <dbReference type="NCBI Taxonomy" id="3476"/>
    <lineage>
        <taxon>Eukaryota</taxon>
        <taxon>Viridiplantae</taxon>
        <taxon>Streptophyta</taxon>
        <taxon>Embryophyta</taxon>
        <taxon>Tracheophyta</taxon>
        <taxon>Spermatophyta</taxon>
        <taxon>Magnoliopsida</taxon>
        <taxon>eudicotyledons</taxon>
        <taxon>Gunneridae</taxon>
        <taxon>Pentapetalae</taxon>
        <taxon>rosids</taxon>
        <taxon>fabids</taxon>
        <taxon>Rosales</taxon>
        <taxon>Cannabaceae</taxon>
        <taxon>Parasponia</taxon>
    </lineage>
</organism>
<name>A0A2P5AWI3_PARAD</name>
<proteinExistence type="predicted"/>
<dbReference type="EMBL" id="JXTB01000429">
    <property type="protein sequence ID" value="PON40910.1"/>
    <property type="molecule type" value="Genomic_DNA"/>
</dbReference>
<evidence type="ECO:0000313" key="2">
    <source>
        <dbReference type="Proteomes" id="UP000237105"/>
    </source>
</evidence>
<accession>A0A2P5AWI3</accession>
<keyword evidence="2" id="KW-1185">Reference proteome</keyword>
<reference evidence="2" key="1">
    <citation type="submission" date="2016-06" db="EMBL/GenBank/DDBJ databases">
        <title>Parallel loss of symbiosis genes in relatives of nitrogen-fixing non-legume Parasponia.</title>
        <authorList>
            <person name="Van Velzen R."/>
            <person name="Holmer R."/>
            <person name="Bu F."/>
            <person name="Rutten L."/>
            <person name="Van Zeijl A."/>
            <person name="Liu W."/>
            <person name="Santuari L."/>
            <person name="Cao Q."/>
            <person name="Sharma T."/>
            <person name="Shen D."/>
            <person name="Roswanjaya Y."/>
            <person name="Wardhani T."/>
            <person name="Kalhor M.S."/>
            <person name="Jansen J."/>
            <person name="Van den Hoogen J."/>
            <person name="Gungor B."/>
            <person name="Hartog M."/>
            <person name="Hontelez J."/>
            <person name="Verver J."/>
            <person name="Yang W.-C."/>
            <person name="Schijlen E."/>
            <person name="Repin R."/>
            <person name="Schilthuizen M."/>
            <person name="Schranz E."/>
            <person name="Heidstra R."/>
            <person name="Miyata K."/>
            <person name="Fedorova E."/>
            <person name="Kohlen W."/>
            <person name="Bisseling T."/>
            <person name="Smit S."/>
            <person name="Geurts R."/>
        </authorList>
    </citation>
    <scope>NUCLEOTIDE SEQUENCE [LARGE SCALE GENOMIC DNA]</scope>
    <source>
        <strain evidence="2">cv. WU1-14</strain>
    </source>
</reference>